<sequence length="143" mass="16417">MVLSSEKVSELVDTTIAESRKTIEILQDRCNSWENYRKELAQSSKSVSQLPEIKQQHEPTFDANSFVQNIHSKLQDKIARKGDSKASEYNAQKKDVSSLNNYITDMHNWIAEYGNQLDRAIESLDNELVFVQDFCRSNSISLD</sequence>
<organism evidence="1 2">
    <name type="scientific">Ditylenchus dipsaci</name>
    <dbReference type="NCBI Taxonomy" id="166011"/>
    <lineage>
        <taxon>Eukaryota</taxon>
        <taxon>Metazoa</taxon>
        <taxon>Ecdysozoa</taxon>
        <taxon>Nematoda</taxon>
        <taxon>Chromadorea</taxon>
        <taxon>Rhabditida</taxon>
        <taxon>Tylenchina</taxon>
        <taxon>Tylenchomorpha</taxon>
        <taxon>Sphaerularioidea</taxon>
        <taxon>Anguinidae</taxon>
        <taxon>Anguininae</taxon>
        <taxon>Ditylenchus</taxon>
    </lineage>
</organism>
<accession>A0A915DIL5</accession>
<name>A0A915DIL5_9BILA</name>
<dbReference type="WBParaSite" id="jg20426">
    <property type="protein sequence ID" value="jg20426"/>
    <property type="gene ID" value="jg20426"/>
</dbReference>
<proteinExistence type="predicted"/>
<evidence type="ECO:0000313" key="2">
    <source>
        <dbReference type="WBParaSite" id="jg20426"/>
    </source>
</evidence>
<dbReference type="Proteomes" id="UP000887574">
    <property type="component" value="Unplaced"/>
</dbReference>
<reference evidence="2" key="1">
    <citation type="submission" date="2022-11" db="UniProtKB">
        <authorList>
            <consortium name="WormBaseParasite"/>
        </authorList>
    </citation>
    <scope>IDENTIFICATION</scope>
</reference>
<dbReference type="AlphaFoldDB" id="A0A915DIL5"/>
<protein>
    <submittedName>
        <fullName evidence="2">Biogenesis of lysosome-related organelles complex 1 subunit 1</fullName>
    </submittedName>
</protein>
<evidence type="ECO:0000313" key="1">
    <source>
        <dbReference type="Proteomes" id="UP000887574"/>
    </source>
</evidence>
<keyword evidence="1" id="KW-1185">Reference proteome</keyword>